<dbReference type="Proteomes" id="UP000199415">
    <property type="component" value="Unassembled WGS sequence"/>
</dbReference>
<dbReference type="Pfam" id="PF00574">
    <property type="entry name" value="CLP_protease"/>
    <property type="match status" value="1"/>
</dbReference>
<gene>
    <name evidence="2" type="ORF">SAMN05216241_107126</name>
</gene>
<dbReference type="InterPro" id="IPR023562">
    <property type="entry name" value="ClpP/TepA"/>
</dbReference>
<feature type="compositionally biased region" description="Basic and acidic residues" evidence="1">
    <location>
        <begin position="321"/>
        <end position="339"/>
    </location>
</feature>
<evidence type="ECO:0000313" key="3">
    <source>
        <dbReference type="Proteomes" id="UP000199415"/>
    </source>
</evidence>
<dbReference type="STRING" id="1082479.SAMN05216241_107126"/>
<name>A0A1G7STP3_9PROT</name>
<dbReference type="RefSeq" id="WP_143006250.1">
    <property type="nucleotide sequence ID" value="NZ_FNCE01000007.1"/>
</dbReference>
<dbReference type="SUPFAM" id="SSF52096">
    <property type="entry name" value="ClpP/crotonase"/>
    <property type="match status" value="1"/>
</dbReference>
<dbReference type="OrthoDB" id="9806253at2"/>
<dbReference type="GO" id="GO:0016020">
    <property type="term" value="C:membrane"/>
    <property type="evidence" value="ECO:0007669"/>
    <property type="project" value="InterPro"/>
</dbReference>
<dbReference type="PANTHER" id="PTHR35984:SF1">
    <property type="entry name" value="PERIPLASMIC SERINE PROTEASE"/>
    <property type="match status" value="1"/>
</dbReference>
<organism evidence="2 3">
    <name type="scientific">Limimonas halophila</name>
    <dbReference type="NCBI Taxonomy" id="1082479"/>
    <lineage>
        <taxon>Bacteria</taxon>
        <taxon>Pseudomonadati</taxon>
        <taxon>Pseudomonadota</taxon>
        <taxon>Alphaproteobacteria</taxon>
        <taxon>Rhodospirillales</taxon>
        <taxon>Rhodovibrionaceae</taxon>
        <taxon>Limimonas</taxon>
    </lineage>
</organism>
<dbReference type="InterPro" id="IPR002825">
    <property type="entry name" value="Pept_S49_ser-pept_pro"/>
</dbReference>
<evidence type="ECO:0000313" key="2">
    <source>
        <dbReference type="EMBL" id="SDG25809.1"/>
    </source>
</evidence>
<evidence type="ECO:0000256" key="1">
    <source>
        <dbReference type="SAM" id="MobiDB-lite"/>
    </source>
</evidence>
<dbReference type="Gene3D" id="3.90.226.10">
    <property type="entry name" value="2-enoyl-CoA Hydratase, Chain A, domain 1"/>
    <property type="match status" value="1"/>
</dbReference>
<feature type="compositionally biased region" description="Basic and acidic residues" evidence="1">
    <location>
        <begin position="278"/>
        <end position="300"/>
    </location>
</feature>
<dbReference type="InterPro" id="IPR029045">
    <property type="entry name" value="ClpP/crotonase-like_dom_sf"/>
</dbReference>
<protein>
    <submittedName>
        <fullName evidence="2">Serine dehydrogenase proteinase</fullName>
    </submittedName>
</protein>
<sequence>MIESSSLEEYDQILEDLDADAIIYSGPILRSGADQLIAEVLSLSTSRSRLFLFLTTDGGDADAAFHISRHIRRYYRSFSIFIFGLCKSAGTLVTLGADEIVMTDFGELGPLDVQTTKPDELLQVHSGLDIFEGLTAVSRHAFYTFEHTLLNIVQKSGGHISAVTAAQIARELTADLYAPITRQIDPVRVGEQHRATRIAEHYGLRLNSNNMRLNAIEDLISAYPSHSSVIDIDEAEYLFYNVRYPEHEEILLAQGWADSVRCPRSDATVINVSLKAKEAVRQREDDEAGQPEHGDGEARAPSDGSGGQDDFASGTSEPQEFDERQHEGPPSDSRRKGNESADETNEGQNHHA</sequence>
<dbReference type="AlphaFoldDB" id="A0A1G7STP3"/>
<keyword evidence="3" id="KW-1185">Reference proteome</keyword>
<accession>A0A1G7STP3</accession>
<reference evidence="2 3" key="1">
    <citation type="submission" date="2016-10" db="EMBL/GenBank/DDBJ databases">
        <authorList>
            <person name="de Groot N.N."/>
        </authorList>
    </citation>
    <scope>NUCLEOTIDE SEQUENCE [LARGE SCALE GENOMIC DNA]</scope>
    <source>
        <strain evidence="2 3">DSM 25584</strain>
    </source>
</reference>
<dbReference type="EMBL" id="FNCE01000007">
    <property type="protein sequence ID" value="SDG25809.1"/>
    <property type="molecule type" value="Genomic_DNA"/>
</dbReference>
<proteinExistence type="predicted"/>
<dbReference type="PANTHER" id="PTHR35984">
    <property type="entry name" value="PERIPLASMIC SERINE PROTEASE"/>
    <property type="match status" value="1"/>
</dbReference>
<feature type="region of interest" description="Disordered" evidence="1">
    <location>
        <begin position="278"/>
        <end position="352"/>
    </location>
</feature>